<accession>A0A7X9XT48</accession>
<evidence type="ECO:0000256" key="9">
    <source>
        <dbReference type="ARBA" id="ARBA00023304"/>
    </source>
</evidence>
<evidence type="ECO:0000256" key="4">
    <source>
        <dbReference type="ARBA" id="ARBA00007812"/>
    </source>
</evidence>
<dbReference type="PANTHER" id="PTHR18968">
    <property type="entry name" value="THIAMINE PYROPHOSPHATE ENZYMES"/>
    <property type="match status" value="1"/>
</dbReference>
<comment type="pathway">
    <text evidence="2">Amino-acid biosynthesis; L-isoleucine biosynthesis; L-isoleucine from 2-oxobutanoate: step 1/4.</text>
</comment>
<dbReference type="GO" id="GO:0009099">
    <property type="term" value="P:L-valine biosynthetic process"/>
    <property type="evidence" value="ECO:0007669"/>
    <property type="project" value="UniProtKB-UniPathway"/>
</dbReference>
<feature type="region of interest" description="Disordered" evidence="12">
    <location>
        <begin position="1"/>
        <end position="32"/>
    </location>
</feature>
<dbReference type="Gene3D" id="3.40.50.970">
    <property type="match status" value="2"/>
</dbReference>
<evidence type="ECO:0000313" key="17">
    <source>
        <dbReference type="Proteomes" id="UP000589552"/>
    </source>
</evidence>
<dbReference type="GO" id="GO:0050660">
    <property type="term" value="F:flavin adenine dinucleotide binding"/>
    <property type="evidence" value="ECO:0007669"/>
    <property type="project" value="TreeGrafter"/>
</dbReference>
<dbReference type="InterPro" id="IPR029061">
    <property type="entry name" value="THDP-binding"/>
</dbReference>
<dbReference type="UniPathway" id="UPA00047">
    <property type="reaction ID" value="UER00055"/>
</dbReference>
<comment type="similarity">
    <text evidence="4 11">Belongs to the TPP enzyme family.</text>
</comment>
<feature type="domain" description="Thiamine pyrophosphate enzyme central" evidence="13">
    <location>
        <begin position="331"/>
        <end position="458"/>
    </location>
</feature>
<dbReference type="InterPro" id="IPR045229">
    <property type="entry name" value="TPP_enz"/>
</dbReference>
<keyword evidence="9" id="KW-0100">Branched-chain amino acid biosynthesis</keyword>
<comment type="pathway">
    <text evidence="3">Amino-acid biosynthesis; L-valine biosynthesis; L-valine from pyruvate: step 1/4.</text>
</comment>
<dbReference type="EC" id="2.2.1.6" evidence="5"/>
<dbReference type="CDD" id="cd07035">
    <property type="entry name" value="TPP_PYR_POX_like"/>
    <property type="match status" value="1"/>
</dbReference>
<dbReference type="AlphaFoldDB" id="A0A7X9XT48"/>
<keyword evidence="9" id="KW-0028">Amino-acid biosynthesis</keyword>
<evidence type="ECO:0000256" key="7">
    <source>
        <dbReference type="ARBA" id="ARBA00022827"/>
    </source>
</evidence>
<keyword evidence="8 11" id="KW-0786">Thiamine pyrophosphate</keyword>
<dbReference type="InterPro" id="IPR012001">
    <property type="entry name" value="Thiamin_PyroP_enz_TPP-bd_dom"/>
</dbReference>
<feature type="domain" description="Thiamine pyrophosphate enzyme N-terminal TPP-binding" evidence="15">
    <location>
        <begin position="140"/>
        <end position="239"/>
    </location>
</feature>
<feature type="compositionally biased region" description="Basic and acidic residues" evidence="12">
    <location>
        <begin position="8"/>
        <end position="29"/>
    </location>
</feature>
<dbReference type="Pfam" id="PF02775">
    <property type="entry name" value="TPP_enzyme_C"/>
    <property type="match status" value="1"/>
</dbReference>
<dbReference type="SUPFAM" id="SSF52518">
    <property type="entry name" value="Thiamin diphosphate-binding fold (THDP-binding)"/>
    <property type="match status" value="2"/>
</dbReference>
<dbReference type="GO" id="GO:0000287">
    <property type="term" value="F:magnesium ion binding"/>
    <property type="evidence" value="ECO:0007669"/>
    <property type="project" value="InterPro"/>
</dbReference>
<proteinExistence type="inferred from homology"/>
<sequence length="693" mass="72765">MSVAKHCATPEHHPHETRDANFHERRNPPDFHPQIFGKTRDQSVIDGFTLPLTCAIGNNRPLHLSAAPVRRRRRPSVQRYTAETTRPETNTIGHGAPVAVDEAATHASVSPATHASASPAADAGDTNVPAPRTETTLAATVSTAIADVILARADHVFGLVGNANSHVVSHLTSRGFPYTATRHEAGAVAAADAFFRAGGGIAVATTTCGAGFTNTITALAEAKAARVPMVYVTGSAPAAGPRHFDLNQAGLLDALGIDHFTPTPATAAADAHAAFALAQTHQEPVVLLLPFDLQTAPLADGGDVLSRPELLRPAHATPTRPLSEATRAELAAVADALAGARRPLILSGRGVVRAGVAADVAALGDRIGAVHMHSAMARNVIGGEWCMGTAGGFTHRAHVPIARDADVVLVLGASFNAFQSRGGSLFSPDATIIHLTLEEHPSNRDVDKRLLCDLTTVMPVLDGLVADRTTGARATWRDELGALPPAEDPATQPELFHERGADGRLDPRAALRELNRILPAQRTVCTDGGHFLGWVPMYLDSPDPRAQVLVGTAIQTIGLGFPTAIGVAAARPDDYNVLVTGDGGGLMALSDAETVFRTVRRGAVIVMNDAAYGAELHQYRAEGLDTASMVIDDIDFAPVGRSLGARGVTVADMSDFARVAELLDDDPNGVIVIDVKISREVIADFIAEVLKKQ</sequence>
<dbReference type="GO" id="GO:0030976">
    <property type="term" value="F:thiamine pyrophosphate binding"/>
    <property type="evidence" value="ECO:0007669"/>
    <property type="project" value="InterPro"/>
</dbReference>
<organism evidence="16 17">
    <name type="scientific">Corynebacterium xerosis</name>
    <dbReference type="NCBI Taxonomy" id="1725"/>
    <lineage>
        <taxon>Bacteria</taxon>
        <taxon>Bacillati</taxon>
        <taxon>Actinomycetota</taxon>
        <taxon>Actinomycetes</taxon>
        <taxon>Mycobacteriales</taxon>
        <taxon>Corynebacteriaceae</taxon>
        <taxon>Corynebacterium</taxon>
    </lineage>
</organism>
<feature type="compositionally biased region" description="Polar residues" evidence="12">
    <location>
        <begin position="78"/>
        <end position="92"/>
    </location>
</feature>
<evidence type="ECO:0000259" key="13">
    <source>
        <dbReference type="Pfam" id="PF00205"/>
    </source>
</evidence>
<feature type="region of interest" description="Disordered" evidence="12">
    <location>
        <begin position="483"/>
        <end position="502"/>
    </location>
</feature>
<feature type="compositionally biased region" description="Low complexity" evidence="12">
    <location>
        <begin position="105"/>
        <end position="123"/>
    </location>
</feature>
<keyword evidence="7" id="KW-0274">FAD</keyword>
<comment type="caution">
    <text evidence="16">The sequence shown here is derived from an EMBL/GenBank/DDBJ whole genome shotgun (WGS) entry which is preliminary data.</text>
</comment>
<dbReference type="GO" id="GO:0005948">
    <property type="term" value="C:acetolactate synthase complex"/>
    <property type="evidence" value="ECO:0007669"/>
    <property type="project" value="TreeGrafter"/>
</dbReference>
<comment type="cofactor">
    <cofactor evidence="1">
        <name>thiamine diphosphate</name>
        <dbReference type="ChEBI" id="CHEBI:58937"/>
    </cofactor>
</comment>
<dbReference type="UniPathway" id="UPA00049">
    <property type="reaction ID" value="UER00059"/>
</dbReference>
<feature type="region of interest" description="Disordered" evidence="12">
    <location>
        <begin position="67"/>
        <end position="131"/>
    </location>
</feature>
<dbReference type="InterPro" id="IPR029035">
    <property type="entry name" value="DHS-like_NAD/FAD-binding_dom"/>
</dbReference>
<comment type="catalytic activity">
    <reaction evidence="10">
        <text>2 pyruvate + H(+) = (2S)-2-acetolactate + CO2</text>
        <dbReference type="Rhea" id="RHEA:25249"/>
        <dbReference type="ChEBI" id="CHEBI:15361"/>
        <dbReference type="ChEBI" id="CHEBI:15378"/>
        <dbReference type="ChEBI" id="CHEBI:16526"/>
        <dbReference type="ChEBI" id="CHEBI:58476"/>
        <dbReference type="EC" id="2.2.1.6"/>
    </reaction>
</comment>
<dbReference type="Proteomes" id="UP000589552">
    <property type="component" value="Unassembled WGS sequence"/>
</dbReference>
<evidence type="ECO:0000256" key="1">
    <source>
        <dbReference type="ARBA" id="ARBA00001964"/>
    </source>
</evidence>
<gene>
    <name evidence="16" type="ORF">HF852_07000</name>
</gene>
<evidence type="ECO:0000256" key="12">
    <source>
        <dbReference type="SAM" id="MobiDB-lite"/>
    </source>
</evidence>
<dbReference type="InterPro" id="IPR000399">
    <property type="entry name" value="TPP-bd_CS"/>
</dbReference>
<protein>
    <recommendedName>
        <fullName evidence="5">acetolactate synthase</fullName>
        <ecNumber evidence="5">2.2.1.6</ecNumber>
    </recommendedName>
</protein>
<dbReference type="InterPro" id="IPR012000">
    <property type="entry name" value="Thiamin_PyroP_enz_cen_dom"/>
</dbReference>
<evidence type="ECO:0000256" key="5">
    <source>
        <dbReference type="ARBA" id="ARBA00013145"/>
    </source>
</evidence>
<keyword evidence="6" id="KW-0285">Flavoprotein</keyword>
<dbReference type="Pfam" id="PF00205">
    <property type="entry name" value="TPP_enzyme_M"/>
    <property type="match status" value="1"/>
</dbReference>
<evidence type="ECO:0000259" key="15">
    <source>
        <dbReference type="Pfam" id="PF02776"/>
    </source>
</evidence>
<name>A0A7X9XT48_9CORY</name>
<evidence type="ECO:0000256" key="2">
    <source>
        <dbReference type="ARBA" id="ARBA00004974"/>
    </source>
</evidence>
<evidence type="ECO:0000256" key="6">
    <source>
        <dbReference type="ARBA" id="ARBA00022630"/>
    </source>
</evidence>
<dbReference type="GO" id="GO:0003984">
    <property type="term" value="F:acetolactate synthase activity"/>
    <property type="evidence" value="ECO:0007669"/>
    <property type="project" value="UniProtKB-EC"/>
</dbReference>
<dbReference type="CDD" id="cd00568">
    <property type="entry name" value="TPP_enzymes"/>
    <property type="match status" value="1"/>
</dbReference>
<reference evidence="16 17" key="1">
    <citation type="submission" date="2020-04" db="EMBL/GenBank/DDBJ databases">
        <authorList>
            <person name="Hitch T.C.A."/>
            <person name="Wylensek D."/>
            <person name="Clavel T."/>
        </authorList>
    </citation>
    <scope>NUCLEOTIDE SEQUENCE [LARGE SCALE GENOMIC DNA]</scope>
    <source>
        <strain evidence="16 17">BL-383-APC-2I</strain>
    </source>
</reference>
<dbReference type="EMBL" id="JABAGA010000003">
    <property type="protein sequence ID" value="NMF09347.1"/>
    <property type="molecule type" value="Genomic_DNA"/>
</dbReference>
<evidence type="ECO:0000256" key="8">
    <source>
        <dbReference type="ARBA" id="ARBA00023052"/>
    </source>
</evidence>
<dbReference type="PROSITE" id="PS00187">
    <property type="entry name" value="TPP_ENZYMES"/>
    <property type="match status" value="1"/>
</dbReference>
<dbReference type="Gene3D" id="3.40.50.1220">
    <property type="entry name" value="TPP-binding domain"/>
    <property type="match status" value="1"/>
</dbReference>
<dbReference type="PANTHER" id="PTHR18968:SF13">
    <property type="entry name" value="ACETOLACTATE SYNTHASE CATALYTIC SUBUNIT, MITOCHONDRIAL"/>
    <property type="match status" value="1"/>
</dbReference>
<evidence type="ECO:0000256" key="3">
    <source>
        <dbReference type="ARBA" id="ARBA00005025"/>
    </source>
</evidence>
<evidence type="ECO:0000256" key="11">
    <source>
        <dbReference type="RuleBase" id="RU362132"/>
    </source>
</evidence>
<feature type="domain" description="Thiamine pyrophosphate enzyme TPP-binding" evidence="14">
    <location>
        <begin position="528"/>
        <end position="674"/>
    </location>
</feature>
<dbReference type="GO" id="GO:0009097">
    <property type="term" value="P:isoleucine biosynthetic process"/>
    <property type="evidence" value="ECO:0007669"/>
    <property type="project" value="UniProtKB-UniPathway"/>
</dbReference>
<dbReference type="Pfam" id="PF02776">
    <property type="entry name" value="TPP_enzyme_N"/>
    <property type="match status" value="1"/>
</dbReference>
<evidence type="ECO:0000259" key="14">
    <source>
        <dbReference type="Pfam" id="PF02775"/>
    </source>
</evidence>
<dbReference type="SUPFAM" id="SSF52467">
    <property type="entry name" value="DHS-like NAD/FAD-binding domain"/>
    <property type="match status" value="1"/>
</dbReference>
<dbReference type="InterPro" id="IPR011766">
    <property type="entry name" value="TPP_enzyme_TPP-bd"/>
</dbReference>
<evidence type="ECO:0000313" key="16">
    <source>
        <dbReference type="EMBL" id="NMF09347.1"/>
    </source>
</evidence>
<evidence type="ECO:0000256" key="10">
    <source>
        <dbReference type="ARBA" id="ARBA00048670"/>
    </source>
</evidence>